<dbReference type="InterPro" id="IPR018604">
    <property type="entry name" value="YycI-like"/>
</dbReference>
<evidence type="ECO:0000259" key="1">
    <source>
        <dbReference type="Pfam" id="PF09648"/>
    </source>
</evidence>
<feature type="domain" description="Regulatory protein YycH-like" evidence="1">
    <location>
        <begin position="35"/>
        <end position="255"/>
    </location>
</feature>
<dbReference type="AlphaFoldDB" id="A0A838CS66"/>
<organism evidence="2 3">
    <name type="scientific">Halobacillus locisalis</name>
    <dbReference type="NCBI Taxonomy" id="220753"/>
    <lineage>
        <taxon>Bacteria</taxon>
        <taxon>Bacillati</taxon>
        <taxon>Bacillota</taxon>
        <taxon>Bacilli</taxon>
        <taxon>Bacillales</taxon>
        <taxon>Bacillaceae</taxon>
        <taxon>Halobacillus</taxon>
    </lineage>
</organism>
<dbReference type="Gene3D" id="2.40.128.690">
    <property type="entry name" value="YycH protein, domain 3-like"/>
    <property type="match status" value="1"/>
</dbReference>
<sequence length="304" mass="34731">MQWGQIKTLFIISFLVLDLFLLQQFLEKQNQSQLSQLAIENEETADELKDRGIEFSDDILNMDVPNVNGINSEGIEFSEEVLSQIETLDEEEGQTVQLLENETVLRVALTDPVEVSEDSIREDIVDLVPFADQYSYWGFNEEENIALFFQKVNDRTVYFNQGGVLMVRVEEGEITEYVSTLLSFSNEETDQSQESNQLISPLNIILQLEENGEIESGDEVTAMQVGYYSFFNLVPSQDNGPQRFGPTWKVVVNGDEFHFLFATNGRILELDESSFINRTIDAFDFYENEKIEEDDGDTNIGQGE</sequence>
<keyword evidence="3" id="KW-1185">Reference proteome</keyword>
<dbReference type="Proteomes" id="UP000571017">
    <property type="component" value="Unassembled WGS sequence"/>
</dbReference>
<accession>A0A838CS66</accession>
<reference evidence="2 3" key="1">
    <citation type="journal article" date="2004" name="Extremophiles">
        <title>Halobacillus locisalis sp. nov., a halophilic bacterium isolated from a marine solar saltern of the Yellow Sea in Korea.</title>
        <authorList>
            <person name="Yoon J.H."/>
            <person name="Kang K.H."/>
            <person name="Oh T.K."/>
            <person name="Park Y.H."/>
        </authorList>
    </citation>
    <scope>NUCLEOTIDE SEQUENCE [LARGE SCALE GENOMIC DNA]</scope>
    <source>
        <strain evidence="2 3">KCTC 3788</strain>
    </source>
</reference>
<name>A0A838CS66_9BACI</name>
<evidence type="ECO:0000313" key="2">
    <source>
        <dbReference type="EMBL" id="MBA2174784.1"/>
    </source>
</evidence>
<evidence type="ECO:0000313" key="3">
    <source>
        <dbReference type="Proteomes" id="UP000571017"/>
    </source>
</evidence>
<protein>
    <submittedName>
        <fullName evidence="2">Two-component system regulatory protein YycI</fullName>
    </submittedName>
</protein>
<dbReference type="Pfam" id="PF09648">
    <property type="entry name" value="YycI"/>
    <property type="match status" value="1"/>
</dbReference>
<comment type="caution">
    <text evidence="2">The sequence shown here is derived from an EMBL/GenBank/DDBJ whole genome shotgun (WGS) entry which is preliminary data.</text>
</comment>
<gene>
    <name evidence="2" type="ORF">H0266_07760</name>
</gene>
<proteinExistence type="predicted"/>
<dbReference type="EMBL" id="JACEFG010000002">
    <property type="protein sequence ID" value="MBA2174784.1"/>
    <property type="molecule type" value="Genomic_DNA"/>
</dbReference>
<dbReference type="RefSeq" id="WP_181471847.1">
    <property type="nucleotide sequence ID" value="NZ_JACEFG010000002.1"/>
</dbReference>
<dbReference type="GO" id="GO:0016020">
    <property type="term" value="C:membrane"/>
    <property type="evidence" value="ECO:0007669"/>
    <property type="project" value="InterPro"/>
</dbReference>